<gene>
    <name evidence="11" type="ORF">ACEWY4_015434</name>
</gene>
<protein>
    <recommendedName>
        <fullName evidence="10">Dickkopf N-terminal cysteine-rich domain-containing protein</fullName>
    </recommendedName>
</protein>
<keyword evidence="4" id="KW-0964">Secreted</keyword>
<evidence type="ECO:0000256" key="3">
    <source>
        <dbReference type="ARBA" id="ARBA00022473"/>
    </source>
</evidence>
<dbReference type="Gene3D" id="2.10.80.10">
    <property type="entry name" value="Lipase, subunit A"/>
    <property type="match status" value="1"/>
</dbReference>
<organism evidence="11 12">
    <name type="scientific">Coilia grayii</name>
    <name type="common">Gray's grenadier anchovy</name>
    <dbReference type="NCBI Taxonomy" id="363190"/>
    <lineage>
        <taxon>Eukaryota</taxon>
        <taxon>Metazoa</taxon>
        <taxon>Chordata</taxon>
        <taxon>Craniata</taxon>
        <taxon>Vertebrata</taxon>
        <taxon>Euteleostomi</taxon>
        <taxon>Actinopterygii</taxon>
        <taxon>Neopterygii</taxon>
        <taxon>Teleostei</taxon>
        <taxon>Clupei</taxon>
        <taxon>Clupeiformes</taxon>
        <taxon>Clupeoidei</taxon>
        <taxon>Engraulidae</taxon>
        <taxon>Coilinae</taxon>
        <taxon>Coilia</taxon>
    </lineage>
</organism>
<dbReference type="InterPro" id="IPR039863">
    <property type="entry name" value="DKK1-4"/>
</dbReference>
<dbReference type="PANTHER" id="PTHR12113:SF8">
    <property type="entry name" value="DICKKOPF-RELATED PROTEIN 3"/>
    <property type="match status" value="1"/>
</dbReference>
<proteinExistence type="inferred from homology"/>
<dbReference type="AlphaFoldDB" id="A0ABD1JMZ7"/>
<keyword evidence="8" id="KW-0175">Coiled coil</keyword>
<evidence type="ECO:0000256" key="7">
    <source>
        <dbReference type="ARBA" id="ARBA00023157"/>
    </source>
</evidence>
<dbReference type="EMBL" id="JBHFQA010000013">
    <property type="protein sequence ID" value="KAL2088535.1"/>
    <property type="molecule type" value="Genomic_DNA"/>
</dbReference>
<dbReference type="InterPro" id="IPR006796">
    <property type="entry name" value="Dickkopf_N"/>
</dbReference>
<keyword evidence="5" id="KW-0879">Wnt signaling pathway</keyword>
<evidence type="ECO:0000256" key="5">
    <source>
        <dbReference type="ARBA" id="ARBA00022687"/>
    </source>
</evidence>
<feature type="coiled-coil region" evidence="8">
    <location>
        <begin position="48"/>
        <end position="75"/>
    </location>
</feature>
<dbReference type="Proteomes" id="UP001591681">
    <property type="component" value="Unassembled WGS sequence"/>
</dbReference>
<dbReference type="GO" id="GO:0005576">
    <property type="term" value="C:extracellular region"/>
    <property type="evidence" value="ECO:0007669"/>
    <property type="project" value="UniProtKB-SubCell"/>
</dbReference>
<name>A0ABD1JMZ7_9TELE</name>
<dbReference type="GO" id="GO:0016055">
    <property type="term" value="P:Wnt signaling pathway"/>
    <property type="evidence" value="ECO:0007669"/>
    <property type="project" value="UniProtKB-KW"/>
</dbReference>
<accession>A0ABD1JMZ7</accession>
<evidence type="ECO:0000256" key="2">
    <source>
        <dbReference type="ARBA" id="ARBA00010842"/>
    </source>
</evidence>
<evidence type="ECO:0000313" key="11">
    <source>
        <dbReference type="EMBL" id="KAL2088535.1"/>
    </source>
</evidence>
<dbReference type="InterPro" id="IPR047300">
    <property type="entry name" value="Dkk3_Cys2"/>
</dbReference>
<evidence type="ECO:0000256" key="1">
    <source>
        <dbReference type="ARBA" id="ARBA00004613"/>
    </source>
</evidence>
<keyword evidence="7" id="KW-1015">Disulfide bond</keyword>
<evidence type="ECO:0000313" key="12">
    <source>
        <dbReference type="Proteomes" id="UP001591681"/>
    </source>
</evidence>
<sequence>MMLFFVLSLCLAVGNGILPDMPTTVDSNVNITLEANASQGHATLNDMFREVEELMEDTQHKLENAVHQIDNESAKPITYAQDYRNENISETAAGNQSIHLIKEAEKVTDNATVEAHFPMVFQTSKENDVDHECIIDEDCEKGTYCLYEAHHSQCLPCKELDRSCSKDEECCSGHLCIWGQCSLNATKGDQGSICQHQSDCNSDLCCAFHKELLSPVCNIKPMERERCFSSTNHLMDLLSWDMEGEGPREHCPCAGGLQCQHMGRGSLCLQPQNSSEEELTNTMYSEIDYII</sequence>
<dbReference type="PANTHER" id="PTHR12113">
    <property type="entry name" value="DICKKOPF3-LIKE 3"/>
    <property type="match status" value="1"/>
</dbReference>
<comment type="similarity">
    <text evidence="2">Belongs to the dickkopf family.</text>
</comment>
<comment type="caution">
    <text evidence="11">The sequence shown here is derived from an EMBL/GenBank/DDBJ whole genome shotgun (WGS) entry which is preliminary data.</text>
</comment>
<evidence type="ECO:0000256" key="8">
    <source>
        <dbReference type="SAM" id="Coils"/>
    </source>
</evidence>
<feature type="chain" id="PRO_5044763437" description="Dickkopf N-terminal cysteine-rich domain-containing protein" evidence="9">
    <location>
        <begin position="17"/>
        <end position="291"/>
    </location>
</feature>
<dbReference type="Pfam" id="PF04706">
    <property type="entry name" value="Dickkopf_N"/>
    <property type="match status" value="1"/>
</dbReference>
<dbReference type="CDD" id="cd23274">
    <property type="entry name" value="Dkk3_Cys2"/>
    <property type="match status" value="1"/>
</dbReference>
<keyword evidence="12" id="KW-1185">Reference proteome</keyword>
<evidence type="ECO:0000256" key="4">
    <source>
        <dbReference type="ARBA" id="ARBA00022525"/>
    </source>
</evidence>
<evidence type="ECO:0000256" key="6">
    <source>
        <dbReference type="ARBA" id="ARBA00022729"/>
    </source>
</evidence>
<dbReference type="FunFam" id="2.10.80.10:FF:000008">
    <property type="entry name" value="Dickkopf WNT-signaling pathway inhibitor 3a"/>
    <property type="match status" value="1"/>
</dbReference>
<reference evidence="11 12" key="1">
    <citation type="submission" date="2024-09" db="EMBL/GenBank/DDBJ databases">
        <title>A chromosome-level genome assembly of Gray's grenadier anchovy, Coilia grayii.</title>
        <authorList>
            <person name="Fu Z."/>
        </authorList>
    </citation>
    <scope>NUCLEOTIDE SEQUENCE [LARGE SCALE GENOMIC DNA]</scope>
    <source>
        <strain evidence="11">G4</strain>
        <tissue evidence="11">Muscle</tissue>
    </source>
</reference>
<keyword evidence="3" id="KW-0217">Developmental protein</keyword>
<feature type="domain" description="Dickkopf N-terminal cysteine-rich" evidence="10">
    <location>
        <begin position="132"/>
        <end position="182"/>
    </location>
</feature>
<evidence type="ECO:0000256" key="9">
    <source>
        <dbReference type="SAM" id="SignalP"/>
    </source>
</evidence>
<comment type="subcellular location">
    <subcellularLocation>
        <location evidence="1">Secreted</location>
    </subcellularLocation>
</comment>
<evidence type="ECO:0000259" key="10">
    <source>
        <dbReference type="Pfam" id="PF04706"/>
    </source>
</evidence>
<keyword evidence="6 9" id="KW-0732">Signal</keyword>
<feature type="signal peptide" evidence="9">
    <location>
        <begin position="1"/>
        <end position="16"/>
    </location>
</feature>